<dbReference type="AlphaFoldDB" id="A0A8J3VKW0"/>
<dbReference type="Proteomes" id="UP000612899">
    <property type="component" value="Unassembled WGS sequence"/>
</dbReference>
<organism evidence="1 2">
    <name type="scientific">Rhizocola hellebori</name>
    <dbReference type="NCBI Taxonomy" id="1392758"/>
    <lineage>
        <taxon>Bacteria</taxon>
        <taxon>Bacillati</taxon>
        <taxon>Actinomycetota</taxon>
        <taxon>Actinomycetes</taxon>
        <taxon>Micromonosporales</taxon>
        <taxon>Micromonosporaceae</taxon>
        <taxon>Rhizocola</taxon>
    </lineage>
</organism>
<evidence type="ECO:0000313" key="1">
    <source>
        <dbReference type="EMBL" id="GIH10884.1"/>
    </source>
</evidence>
<dbReference type="RefSeq" id="WP_203914605.1">
    <property type="nucleotide sequence ID" value="NZ_BONY01000110.1"/>
</dbReference>
<dbReference type="EMBL" id="BONY01000110">
    <property type="protein sequence ID" value="GIH10884.1"/>
    <property type="molecule type" value="Genomic_DNA"/>
</dbReference>
<accession>A0A8J3VKW0</accession>
<gene>
    <name evidence="1" type="ORF">Rhe02_89510</name>
</gene>
<evidence type="ECO:0000313" key="2">
    <source>
        <dbReference type="Proteomes" id="UP000612899"/>
    </source>
</evidence>
<reference evidence="1" key="1">
    <citation type="submission" date="2021-01" db="EMBL/GenBank/DDBJ databases">
        <title>Whole genome shotgun sequence of Rhizocola hellebori NBRC 109834.</title>
        <authorList>
            <person name="Komaki H."/>
            <person name="Tamura T."/>
        </authorList>
    </citation>
    <scope>NUCLEOTIDE SEQUENCE</scope>
    <source>
        <strain evidence="1">NBRC 109834</strain>
    </source>
</reference>
<name>A0A8J3VKW0_9ACTN</name>
<protein>
    <submittedName>
        <fullName evidence="1">Uncharacterized protein</fullName>
    </submittedName>
</protein>
<proteinExistence type="predicted"/>
<keyword evidence="2" id="KW-1185">Reference proteome</keyword>
<sequence length="194" mass="20951">MESELSALERFDAAVIRGEDPVNAEGTAVKVTTVDSEWAMRSCRGCGHTFRLEDVVQATYDASGKVRVREVRHTDSVLGCASGTGQADAVLAEPDPMVQRFQAAADAVDPPPAFPVLTRLTATHPLVADKPTRDQCPECTSTLRPGEMVVICPCDKGCQRAIHQDASRGLTCFDGMLAQHKRIICPMTKQPKDA</sequence>
<comment type="caution">
    <text evidence="1">The sequence shown here is derived from an EMBL/GenBank/DDBJ whole genome shotgun (WGS) entry which is preliminary data.</text>
</comment>